<name>A0ABT2K9V7_9RHOB</name>
<evidence type="ECO:0000313" key="4">
    <source>
        <dbReference type="Proteomes" id="UP001320702"/>
    </source>
</evidence>
<keyword evidence="4" id="KW-1185">Reference proteome</keyword>
<feature type="domain" description="XdhC Rossmann" evidence="2">
    <location>
        <begin position="153"/>
        <end position="268"/>
    </location>
</feature>
<dbReference type="Pfam" id="PF13478">
    <property type="entry name" value="XdhC_C"/>
    <property type="match status" value="1"/>
</dbReference>
<dbReference type="EMBL" id="JANAVZ010000005">
    <property type="protein sequence ID" value="MCT4333316.1"/>
    <property type="molecule type" value="Genomic_DNA"/>
</dbReference>
<dbReference type="PANTHER" id="PTHR30388">
    <property type="entry name" value="ALDEHYDE OXIDOREDUCTASE MOLYBDENUM COFACTOR ASSEMBLY PROTEIN"/>
    <property type="match status" value="1"/>
</dbReference>
<feature type="domain" description="XdhC- CoxI" evidence="1">
    <location>
        <begin position="18"/>
        <end position="63"/>
    </location>
</feature>
<evidence type="ECO:0000259" key="1">
    <source>
        <dbReference type="Pfam" id="PF02625"/>
    </source>
</evidence>
<comment type="caution">
    <text evidence="3">The sequence shown here is derived from an EMBL/GenBank/DDBJ whole genome shotgun (WGS) entry which is preliminary data.</text>
</comment>
<reference evidence="3 4" key="1">
    <citation type="submission" date="2022-04" db="EMBL/GenBank/DDBJ databases">
        <title>Paracoccus sp. YLB-12 draft genome sequence.</title>
        <authorList>
            <person name="Yu L."/>
        </authorList>
    </citation>
    <scope>NUCLEOTIDE SEQUENCE [LARGE SCALE GENOMIC DNA]</scope>
    <source>
        <strain evidence="3 4">YLB-12</strain>
    </source>
</reference>
<dbReference type="InterPro" id="IPR052698">
    <property type="entry name" value="MoCofactor_Util/Proc"/>
</dbReference>
<protein>
    <submittedName>
        <fullName evidence="3">XdhC family protein</fullName>
    </submittedName>
</protein>
<dbReference type="Proteomes" id="UP001320702">
    <property type="component" value="Unassembled WGS sequence"/>
</dbReference>
<accession>A0ABT2K9V7</accession>
<proteinExistence type="predicted"/>
<dbReference type="RefSeq" id="WP_260277198.1">
    <property type="nucleotide sequence ID" value="NZ_JANAVZ010000005.1"/>
</dbReference>
<dbReference type="InterPro" id="IPR027051">
    <property type="entry name" value="XdhC_Rossmann_dom"/>
</dbReference>
<gene>
    <name evidence="3" type="ORF">MU516_10630</name>
</gene>
<dbReference type="Pfam" id="PF02625">
    <property type="entry name" value="XdhC_CoxI"/>
    <property type="match status" value="1"/>
</dbReference>
<dbReference type="InterPro" id="IPR003777">
    <property type="entry name" value="XdhC_CoxI"/>
</dbReference>
<organism evidence="3 4">
    <name type="scientific">Paracoccus maritimus</name>
    <dbReference type="NCBI Taxonomy" id="2933292"/>
    <lineage>
        <taxon>Bacteria</taxon>
        <taxon>Pseudomonadati</taxon>
        <taxon>Pseudomonadota</taxon>
        <taxon>Alphaproteobacteria</taxon>
        <taxon>Rhodobacterales</taxon>
        <taxon>Paracoccaceae</taxon>
        <taxon>Paracoccus</taxon>
    </lineage>
</organism>
<dbReference type="Gene3D" id="3.40.50.720">
    <property type="entry name" value="NAD(P)-binding Rossmann-like Domain"/>
    <property type="match status" value="1"/>
</dbReference>
<dbReference type="PANTHER" id="PTHR30388:SF4">
    <property type="entry name" value="MOLYBDENUM COFACTOR INSERTION CHAPERONE PAOD"/>
    <property type="match status" value="1"/>
</dbReference>
<evidence type="ECO:0000259" key="2">
    <source>
        <dbReference type="Pfam" id="PF13478"/>
    </source>
</evidence>
<sequence length="277" mass="29193">MSGMITDPFVALAVRPGGALALLIRAEGGFPRRPGAAMALWPDGSRIGRLGAGCIDADIAAHLEGADPVKRLIYGVGGPVDLPLPCGGTVEIALIRNPDPDWLNYVMNDRRARAPGQWTMDLTTGRAARETSGRHGLRGSGFHLTLPPPCAVHIHGNGDEAEALAGMLRGLGLDCQLGAQAMPIDQHTAVVTLFHDHDRELAPLKAALQSPAFYVGALGSRRAQLARLAALREAGLTEAQLVRLRGPIGVVAPVREPKLLAASVLTEILAAYEQEFG</sequence>
<evidence type="ECO:0000313" key="3">
    <source>
        <dbReference type="EMBL" id="MCT4333316.1"/>
    </source>
</evidence>